<evidence type="ECO:0000256" key="5">
    <source>
        <dbReference type="RuleBase" id="RU000682"/>
    </source>
</evidence>
<feature type="DNA-binding region" description="Homeobox" evidence="4">
    <location>
        <begin position="25"/>
        <end position="73"/>
    </location>
</feature>
<dbReference type="PANTHER" id="PTHR36968">
    <property type="entry name" value="HOMEOBOX-DDT DOMAIN PROTEIN RLT2"/>
    <property type="match status" value="1"/>
</dbReference>
<evidence type="ECO:0000313" key="10">
    <source>
        <dbReference type="EMBL" id="KAF5834832.1"/>
    </source>
</evidence>
<feature type="region of interest" description="Disordered" evidence="6">
    <location>
        <begin position="1"/>
        <end position="35"/>
    </location>
</feature>
<dbReference type="Pfam" id="PF02791">
    <property type="entry name" value="DDT"/>
    <property type="match status" value="1"/>
</dbReference>
<evidence type="ECO:0000256" key="4">
    <source>
        <dbReference type="PROSITE-ProRule" id="PRU00108"/>
    </source>
</evidence>
<dbReference type="CDD" id="cd00086">
    <property type="entry name" value="homeodomain"/>
    <property type="match status" value="1"/>
</dbReference>
<dbReference type="InterPro" id="IPR001356">
    <property type="entry name" value="HD"/>
</dbReference>
<dbReference type="Pfam" id="PF00046">
    <property type="entry name" value="Homeodomain"/>
    <property type="match status" value="1"/>
</dbReference>
<evidence type="ECO:0000313" key="11">
    <source>
        <dbReference type="Proteomes" id="UP000815325"/>
    </source>
</evidence>
<dbReference type="Proteomes" id="UP000815325">
    <property type="component" value="Unassembled WGS sequence"/>
</dbReference>
<evidence type="ECO:0000256" key="1">
    <source>
        <dbReference type="ARBA" id="ARBA00004123"/>
    </source>
</evidence>
<feature type="domain" description="DDT" evidence="8">
    <location>
        <begin position="213"/>
        <end position="274"/>
    </location>
</feature>
<feature type="compositionally biased region" description="Basic and acidic residues" evidence="6">
    <location>
        <begin position="1"/>
        <end position="10"/>
    </location>
</feature>
<keyword evidence="3 4" id="KW-0539">Nucleus</keyword>
<evidence type="ECO:0000259" key="7">
    <source>
        <dbReference type="PROSITE" id="PS50071"/>
    </source>
</evidence>
<dbReference type="InterPro" id="IPR018501">
    <property type="entry name" value="DDT_dom"/>
</dbReference>
<dbReference type="InterPro" id="IPR044977">
    <property type="entry name" value="RLT1-3"/>
</dbReference>
<dbReference type="InterPro" id="IPR007759">
    <property type="entry name" value="Asxl_HARE-HTH"/>
</dbReference>
<feature type="compositionally biased region" description="Basic residues" evidence="6">
    <location>
        <begin position="1183"/>
        <end position="1193"/>
    </location>
</feature>
<feature type="region of interest" description="Disordered" evidence="6">
    <location>
        <begin position="464"/>
        <end position="534"/>
    </location>
</feature>
<dbReference type="PROSITE" id="PS51913">
    <property type="entry name" value="HTH_HARE"/>
    <property type="match status" value="1"/>
</dbReference>
<feature type="region of interest" description="Disordered" evidence="6">
    <location>
        <begin position="92"/>
        <end position="175"/>
    </location>
</feature>
<dbReference type="InterPro" id="IPR009057">
    <property type="entry name" value="Homeodomain-like_sf"/>
</dbReference>
<feature type="domain" description="Homeobox" evidence="7">
    <location>
        <begin position="23"/>
        <end position="72"/>
    </location>
</feature>
<sequence length="1239" mass="132977">MSAEQPKDEGTVGVEKASPGNEVAKKASRTQMTPLQKEVLEASYTLNPFPPAEHKRSLGERIGLDEKQISTWEDGPPLGWDFDELPQAAIEAGVGGKHRRSEPIASAGPASKAPRTADQSGTVHRGIPPLSSADKSRLRAEEREQKRLDAIKERERKNEEKKKEREDKKREREMMRANERQEKLLSKGKGVQAQAGPPDDLDLEWSRLLEVGTEVGTEVLMVAAFLNSFSDVLGMAPPPSADQIAQAVHDGQDSLLLGAIHISMLRLVQADMEEAHASGAASVSAAGPGSAGHHFDRAMISAAHMLEGCWGWGYDMDSWRAHLNALTWPEVLRQLAVVGTSGSPRQKQGRGRRPSNVHKAKMGVEGEDVVEDEQGNLKLRLPNRLGIGTVKAASWQVLAEVGPEGLPIAEMAHRIHESGLRDFKYTKQPEATVAGALARDVLFTRVGPAQYALSSIIKHKLNATSAQDGAGPEGKTEGMDVDEHDGQRANQQQGAPEGTEEGDSGGEDDDDEGGNEDRGGTGEGGRPGASQPKAPWVGILAASDYDALNVGERLAALAWLIHTVCDSPTVRLLLDARVDQAINDKKEIVEMGKEIKKKRLEDAYVKSRAAADVASKKMAELQAVGGSLPGYPPPAAMPLNFDPQLAGAASAAAQRAMEDAAVAARLVSEVAKDDSEEEKLAHQRRMDALARVDEETAIQLQPLGMDRRYNRYWRVAPVGCDSGEVALGAQDPGIGRVFVEAADGSSWRLIQQPEQLDGLSAALDPRGAREGGLAAALNRLGPAIKRAMPSSPLTVDLRGASTSGPACPGAGPLQQHQQQHLARQLRFVRPQATLFPASAEVKPLVGEPVRPSKLKEDVLRIGAALPEPALHFDFDRAAWQQAVLQASNPLALRQCVGRLEASVVPDYLSAAYNRNPQILKAAWSSAQRQQQEAEALVATSAEGAPSEADQQLAMEEPLSWLPPTYAAVALRLQALDAALYFAPQTRCGRDRLAGYRYILRPAPVPRPTALEQLRQQMQQQQQQQQHPEQQQNQQQQQQGEGIASRCDVLTSGMVPLAYGGTLTAHGRLKPALFFPELPLAYMSQDQQRMHLPLEQLRAAVAEAAAAGSLVPPTHASAADGAAAAAAAAGEGRGGRSAAAAHDAIQAQKCERKDAMVRASAAVRSLASRVASARGSSKHDKFAKARSHKAKKVRQSNLSKQLAREKGGIGSEEEGPDYGEGYDDGFEEMDMLGGENANGE</sequence>
<name>A0ABQ7GJP8_DUNSA</name>
<accession>A0ABQ7GJP8</accession>
<dbReference type="SUPFAM" id="SSF46689">
    <property type="entry name" value="Homeodomain-like"/>
    <property type="match status" value="1"/>
</dbReference>
<feature type="region of interest" description="Disordered" evidence="6">
    <location>
        <begin position="339"/>
        <end position="360"/>
    </location>
</feature>
<gene>
    <name evidence="10" type="ORF">DUNSADRAFT_8371</name>
</gene>
<dbReference type="InterPro" id="IPR028941">
    <property type="entry name" value="WHIM2_dom"/>
</dbReference>
<feature type="region of interest" description="Disordered" evidence="6">
    <location>
        <begin position="1170"/>
        <end position="1239"/>
    </location>
</feature>
<keyword evidence="2" id="KW-0804">Transcription</keyword>
<feature type="compositionally biased region" description="Acidic residues" evidence="6">
    <location>
        <begin position="498"/>
        <end position="514"/>
    </location>
</feature>
<evidence type="ECO:0000259" key="8">
    <source>
        <dbReference type="PROSITE" id="PS50827"/>
    </source>
</evidence>
<dbReference type="Pfam" id="PF05066">
    <property type="entry name" value="HARE-HTH"/>
    <property type="match status" value="1"/>
</dbReference>
<comment type="caution">
    <text evidence="10">The sequence shown here is derived from an EMBL/GenBank/DDBJ whole genome shotgun (WGS) entry which is preliminary data.</text>
</comment>
<dbReference type="PROSITE" id="PS50071">
    <property type="entry name" value="HOMEOBOX_2"/>
    <property type="match status" value="1"/>
</dbReference>
<feature type="compositionally biased region" description="Low complexity" evidence="6">
    <location>
        <begin position="1012"/>
        <end position="1038"/>
    </location>
</feature>
<evidence type="ECO:0000256" key="6">
    <source>
        <dbReference type="SAM" id="MobiDB-lite"/>
    </source>
</evidence>
<keyword evidence="4 5" id="KW-0238">DNA-binding</keyword>
<dbReference type="Gene3D" id="1.10.10.60">
    <property type="entry name" value="Homeodomain-like"/>
    <property type="match status" value="1"/>
</dbReference>
<dbReference type="PANTHER" id="PTHR36968:SF5">
    <property type="entry name" value="HOMEOBOX-DDT DOMAIN PROTEIN RLT2"/>
    <property type="match status" value="1"/>
</dbReference>
<dbReference type="EMBL" id="MU069736">
    <property type="protein sequence ID" value="KAF5834832.1"/>
    <property type="molecule type" value="Genomic_DNA"/>
</dbReference>
<feature type="region of interest" description="Disordered" evidence="6">
    <location>
        <begin position="1012"/>
        <end position="1039"/>
    </location>
</feature>
<comment type="subcellular location">
    <subcellularLocation>
        <location evidence="1 4 5">Nucleus</location>
    </subcellularLocation>
</comment>
<keyword evidence="4 5" id="KW-0371">Homeobox</keyword>
<reference evidence="10" key="1">
    <citation type="submission" date="2017-08" db="EMBL/GenBank/DDBJ databases">
        <authorList>
            <person name="Polle J.E."/>
            <person name="Barry K."/>
            <person name="Cushman J."/>
            <person name="Schmutz J."/>
            <person name="Tran D."/>
            <person name="Hathwaick L.T."/>
            <person name="Yim W.C."/>
            <person name="Jenkins J."/>
            <person name="Mckie-Krisberg Z.M."/>
            <person name="Prochnik S."/>
            <person name="Lindquist E."/>
            <person name="Dockter R.B."/>
            <person name="Adam C."/>
            <person name="Molina H."/>
            <person name="Bunkerborg J."/>
            <person name="Jin E."/>
            <person name="Buchheim M."/>
            <person name="Magnuson J."/>
        </authorList>
    </citation>
    <scope>NUCLEOTIDE SEQUENCE</scope>
    <source>
        <strain evidence="10">CCAP 19/18</strain>
    </source>
</reference>
<evidence type="ECO:0000259" key="9">
    <source>
        <dbReference type="PROSITE" id="PS51913"/>
    </source>
</evidence>
<evidence type="ECO:0000256" key="3">
    <source>
        <dbReference type="ARBA" id="ARBA00023242"/>
    </source>
</evidence>
<dbReference type="PROSITE" id="PS50827">
    <property type="entry name" value="DDT"/>
    <property type="match status" value="1"/>
</dbReference>
<organism evidence="10 11">
    <name type="scientific">Dunaliella salina</name>
    <name type="common">Green alga</name>
    <name type="synonym">Protococcus salinus</name>
    <dbReference type="NCBI Taxonomy" id="3046"/>
    <lineage>
        <taxon>Eukaryota</taxon>
        <taxon>Viridiplantae</taxon>
        <taxon>Chlorophyta</taxon>
        <taxon>core chlorophytes</taxon>
        <taxon>Chlorophyceae</taxon>
        <taxon>CS clade</taxon>
        <taxon>Chlamydomonadales</taxon>
        <taxon>Dunaliellaceae</taxon>
        <taxon>Dunaliella</taxon>
    </lineage>
</organism>
<feature type="compositionally biased region" description="Acidic residues" evidence="6">
    <location>
        <begin position="1210"/>
        <end position="1229"/>
    </location>
</feature>
<evidence type="ECO:0000256" key="2">
    <source>
        <dbReference type="ARBA" id="ARBA00023163"/>
    </source>
</evidence>
<protein>
    <submittedName>
        <fullName evidence="10">Uncharacterized protein</fullName>
    </submittedName>
</protein>
<proteinExistence type="predicted"/>
<feature type="compositionally biased region" description="Basic and acidic residues" evidence="6">
    <location>
        <begin position="134"/>
        <end position="175"/>
    </location>
</feature>
<keyword evidence="11" id="KW-1185">Reference proteome</keyword>
<dbReference type="Pfam" id="PF15613">
    <property type="entry name" value="WSD"/>
    <property type="match status" value="1"/>
</dbReference>
<feature type="domain" description="HTH HARE-type" evidence="9">
    <location>
        <begin position="388"/>
        <end position="456"/>
    </location>
</feature>
<feature type="compositionally biased region" description="Basic residues" evidence="6">
    <location>
        <begin position="347"/>
        <end position="360"/>
    </location>
</feature>